<evidence type="ECO:0000313" key="1">
    <source>
        <dbReference type="EMBL" id="OJX60827.1"/>
    </source>
</evidence>
<reference evidence="1 2" key="1">
    <citation type="submission" date="2016-09" db="EMBL/GenBank/DDBJ databases">
        <title>Genome-resolved meta-omics ties microbial dynamics to process performance in biotechnology for thiocyanate degradation.</title>
        <authorList>
            <person name="Kantor R.S."/>
            <person name="Huddy R.J."/>
            <person name="Iyer R."/>
            <person name="Thomas B.C."/>
            <person name="Brown C.T."/>
            <person name="Anantharaman K."/>
            <person name="Tringe S."/>
            <person name="Hettich R.L."/>
            <person name="Harrison S.T."/>
            <person name="Banfield J.F."/>
        </authorList>
    </citation>
    <scope>NUCLEOTIDE SEQUENCE [LARGE SCALE GENOMIC DNA]</scope>
    <source>
        <strain evidence="1">59-99</strain>
    </source>
</reference>
<dbReference type="STRING" id="1895771.BGO89_04485"/>
<dbReference type="PANTHER" id="PTHR45632">
    <property type="entry name" value="LD33804P"/>
    <property type="match status" value="1"/>
</dbReference>
<accession>A0A1M3L5J7</accession>
<gene>
    <name evidence="1" type="ORF">BGO89_04485</name>
</gene>
<dbReference type="Gene3D" id="2.60.40.10">
    <property type="entry name" value="Immunoglobulins"/>
    <property type="match status" value="1"/>
</dbReference>
<protein>
    <recommendedName>
        <fullName evidence="3">Abnormal spindle-like microcephaly-associated protein ASH domain-containing protein</fullName>
    </recommendedName>
</protein>
<sequence length="1004" mass="104579">MSGQVRPDWALGTPLPEALSGHGAVMVHTGDVLVVGGLRADGSTSDRSYVIDGRTGAVRLTANTMATSRCLAAVLELRRPDGSSEVYAIGGYTGGGGSYSSTATIERCTYIPAIDQWRWSAVGSLPVALAEPRAVFNGGDHIIVCGGRVQTAAALGTGTVSATTARIHRQTGAVDRLSDMSVARVGHALMRQINAVGALEVIVAGGEASGVPTTELLAGTSWDGRANPPRELRSYAVAMGDPAGIARMSGGRNATTTLSTAEWYDVKSGWRGMPRPLVARSHAASTLIAGPRDTAMAYLVAGGRASDPVSDVEVFTLPTSSDPAGFWEAIASTPLRVDATGLAITDNNLPVVVAGRERTAPTKATMWLRPVRWTAPAYDPTEVGARSDSVLIVLENTWLLPLTVTIRQEQGSAEFLVTADTAALVLPAGSKRIITSWFRPSVPGQRASAIVIDYGPIQDTIPLRGTGLSSTVRVLAASIDAGDVAVGTSDTVCADVLVNDGSDTLRLDSLVMTPPDRFTVLSPKGVVRVAPGDTLHACIVFAPQVRGAEGATLECHYGARHIPVATVGKGIRTYAIATGSTTCDTVMATRGTDVPTFVTIRNPGDGPIVVNAVNVIAARQDLFSVGTSQPIPFTLAPGATVVVDIILHVQREAREQAVVRFVSNSDTAVEAPVCIVIRSRTIQASRDSIEIGPLCAGDSVDISVDLTNAGAFDVIRIDSVIVTGDPAITIDPVNGVELQPRSSLPIVCTLRSSVSGDVRGTISARGPFGSIDIPVHALVRPSIGAAIADRSTSVGLVDTVSITFADPAMREARFRIELPYRALDARRVVGRSADDGIDEAASSLVHEGNGTYSLRAAWTKDASVERSLGIEVEVLRSDLSAATVHALSDPLIDVCLDVNEATVFIAGACGPDAGVVAGRQTLVARYAGAGRDEIDIVVDDVLNAPAHVELYDIRGILLHSLPLPSSPAGAAASMPAAGIPDGVCVVRLRRTDAGDVVTLLHVLR</sequence>
<dbReference type="Proteomes" id="UP000184233">
    <property type="component" value="Unassembled WGS sequence"/>
</dbReference>
<dbReference type="InterPro" id="IPR013783">
    <property type="entry name" value="Ig-like_fold"/>
</dbReference>
<dbReference type="Gene3D" id="2.120.10.80">
    <property type="entry name" value="Kelch-type beta propeller"/>
    <property type="match status" value="2"/>
</dbReference>
<dbReference type="EMBL" id="MKVH01000003">
    <property type="protein sequence ID" value="OJX60827.1"/>
    <property type="molecule type" value="Genomic_DNA"/>
</dbReference>
<dbReference type="AlphaFoldDB" id="A0A1M3L5J7"/>
<comment type="caution">
    <text evidence="1">The sequence shown here is derived from an EMBL/GenBank/DDBJ whole genome shotgun (WGS) entry which is preliminary data.</text>
</comment>
<name>A0A1M3L5J7_9BACT</name>
<dbReference type="InterPro" id="IPR015915">
    <property type="entry name" value="Kelch-typ_b-propeller"/>
</dbReference>
<dbReference type="SUPFAM" id="SSF117281">
    <property type="entry name" value="Kelch motif"/>
    <property type="match status" value="2"/>
</dbReference>
<organism evidence="1 2">
    <name type="scientific">Candidatus Kapaibacterium thiocyanatum</name>
    <dbReference type="NCBI Taxonomy" id="1895771"/>
    <lineage>
        <taxon>Bacteria</taxon>
        <taxon>Pseudomonadati</taxon>
        <taxon>Candidatus Kapaibacteriota</taxon>
        <taxon>Candidatus Kapaibacteriia</taxon>
        <taxon>Candidatus Kapaibacteriales</taxon>
        <taxon>Candidatus Kapaibacteriaceae</taxon>
        <taxon>Candidatus Kapaibacterium</taxon>
    </lineage>
</organism>
<evidence type="ECO:0000313" key="2">
    <source>
        <dbReference type="Proteomes" id="UP000184233"/>
    </source>
</evidence>
<evidence type="ECO:0008006" key="3">
    <source>
        <dbReference type="Google" id="ProtNLM"/>
    </source>
</evidence>
<proteinExistence type="predicted"/>